<accession>A0A2N9J964</accession>
<feature type="region of interest" description="Disordered" evidence="1">
    <location>
        <begin position="31"/>
        <end position="98"/>
    </location>
</feature>
<feature type="transmembrane region" description="Helical" evidence="2">
    <location>
        <begin position="7"/>
        <end position="24"/>
    </location>
</feature>
<evidence type="ECO:0000256" key="2">
    <source>
        <dbReference type="SAM" id="Phobius"/>
    </source>
</evidence>
<evidence type="ECO:0000313" key="3">
    <source>
        <dbReference type="EMBL" id="SPD33070.1"/>
    </source>
</evidence>
<feature type="transmembrane region" description="Helical" evidence="2">
    <location>
        <begin position="106"/>
        <end position="131"/>
    </location>
</feature>
<organism evidence="3">
    <name type="scientific">Fagus sylvatica</name>
    <name type="common">Beechnut</name>
    <dbReference type="NCBI Taxonomy" id="28930"/>
    <lineage>
        <taxon>Eukaryota</taxon>
        <taxon>Viridiplantae</taxon>
        <taxon>Streptophyta</taxon>
        <taxon>Embryophyta</taxon>
        <taxon>Tracheophyta</taxon>
        <taxon>Spermatophyta</taxon>
        <taxon>Magnoliopsida</taxon>
        <taxon>eudicotyledons</taxon>
        <taxon>Gunneridae</taxon>
        <taxon>Pentapetalae</taxon>
        <taxon>rosids</taxon>
        <taxon>fabids</taxon>
        <taxon>Fagales</taxon>
        <taxon>Fagaceae</taxon>
        <taxon>Fagus</taxon>
    </lineage>
</organism>
<dbReference type="PANTHER" id="PTHR37189:SF4">
    <property type="entry name" value="TRANSMEMBRANE PROTEIN"/>
    <property type="match status" value="1"/>
</dbReference>
<keyword evidence="2" id="KW-1133">Transmembrane helix</keyword>
<proteinExistence type="predicted"/>
<feature type="compositionally biased region" description="Low complexity" evidence="1">
    <location>
        <begin position="55"/>
        <end position="68"/>
    </location>
</feature>
<keyword evidence="2" id="KW-0472">Membrane</keyword>
<dbReference type="AlphaFoldDB" id="A0A2N9J964"/>
<evidence type="ECO:0000256" key="1">
    <source>
        <dbReference type="SAM" id="MobiDB-lite"/>
    </source>
</evidence>
<keyword evidence="2" id="KW-0812">Transmembrane</keyword>
<gene>
    <name evidence="3" type="ORF">FSB_LOCUS60952</name>
</gene>
<dbReference type="EMBL" id="OIVN01006435">
    <property type="protein sequence ID" value="SPD33070.1"/>
    <property type="molecule type" value="Genomic_DNA"/>
</dbReference>
<dbReference type="PANTHER" id="PTHR37189">
    <property type="entry name" value="CONCANAVALIN A-LIKE LECTIN/GLUCANASE DOMAIN-CONTAINING PROTEIN-RELATED"/>
    <property type="match status" value="1"/>
</dbReference>
<feature type="compositionally biased region" description="Gly residues" evidence="1">
    <location>
        <begin position="88"/>
        <end position="97"/>
    </location>
</feature>
<protein>
    <submittedName>
        <fullName evidence="3">Uncharacterized protein</fullName>
    </submittedName>
</protein>
<reference evidence="3" key="1">
    <citation type="submission" date="2018-02" db="EMBL/GenBank/DDBJ databases">
        <authorList>
            <person name="Cohen D.B."/>
            <person name="Kent A.D."/>
        </authorList>
    </citation>
    <scope>NUCLEOTIDE SEQUENCE</scope>
</reference>
<sequence length="179" mass="19181">MFLRGGVSATMIIAIYWPLILLTINGDQSESRELRPSDHGLQYQNSPPGGGEMRSFFGGSKSSPSTSSNMAMPKAMNSNSTDDTSWWGKGGSHGSGSGRKDHVRDVLLLASVACGITGVALLVASALVYIFKFRRQRSPRGQSLPIQPPLPLALPSSAALSCDHDHDNDNKLQIVVRDS</sequence>
<name>A0A2N9J964_FAGSY</name>